<dbReference type="InterPro" id="IPR036259">
    <property type="entry name" value="MFS_trans_sf"/>
</dbReference>
<evidence type="ECO:0008006" key="10">
    <source>
        <dbReference type="Google" id="ProtNLM"/>
    </source>
</evidence>
<dbReference type="InterPro" id="IPR011701">
    <property type="entry name" value="MFS"/>
</dbReference>
<evidence type="ECO:0000256" key="2">
    <source>
        <dbReference type="ARBA" id="ARBA00022448"/>
    </source>
</evidence>
<evidence type="ECO:0000313" key="8">
    <source>
        <dbReference type="EMBL" id="KAK4504519.1"/>
    </source>
</evidence>
<reference evidence="8 9" key="1">
    <citation type="journal article" date="2023" name="G3 (Bethesda)">
        <title>A chromosome-level genome assembly of Zasmidium syzygii isolated from banana leaves.</title>
        <authorList>
            <person name="van Westerhoven A.C."/>
            <person name="Mehrabi R."/>
            <person name="Talebi R."/>
            <person name="Steentjes M.B.F."/>
            <person name="Corcolon B."/>
            <person name="Chong P.A."/>
            <person name="Kema G.H.J."/>
            <person name="Seidl M.F."/>
        </authorList>
    </citation>
    <scope>NUCLEOTIDE SEQUENCE [LARGE SCALE GENOMIC DNA]</scope>
    <source>
        <strain evidence="8 9">P124</strain>
    </source>
</reference>
<evidence type="ECO:0000256" key="5">
    <source>
        <dbReference type="ARBA" id="ARBA00023136"/>
    </source>
</evidence>
<feature type="transmembrane region" description="Helical" evidence="7">
    <location>
        <begin position="427"/>
        <end position="446"/>
    </location>
</feature>
<organism evidence="8 9">
    <name type="scientific">Zasmidium cellare</name>
    <name type="common">Wine cellar mold</name>
    <name type="synonym">Racodium cellare</name>
    <dbReference type="NCBI Taxonomy" id="395010"/>
    <lineage>
        <taxon>Eukaryota</taxon>
        <taxon>Fungi</taxon>
        <taxon>Dikarya</taxon>
        <taxon>Ascomycota</taxon>
        <taxon>Pezizomycotina</taxon>
        <taxon>Dothideomycetes</taxon>
        <taxon>Dothideomycetidae</taxon>
        <taxon>Mycosphaerellales</taxon>
        <taxon>Mycosphaerellaceae</taxon>
        <taxon>Zasmidium</taxon>
    </lineage>
</organism>
<feature type="transmembrane region" description="Helical" evidence="7">
    <location>
        <begin position="356"/>
        <end position="376"/>
    </location>
</feature>
<dbReference type="EMBL" id="JAXOVC010000003">
    <property type="protein sequence ID" value="KAK4504519.1"/>
    <property type="molecule type" value="Genomic_DNA"/>
</dbReference>
<sequence length="510" mass="54361">MPCRGRSYSAIPCVKYELRSGELAKLLDVEGDLTLVSEACLGTPHTTEHVVARNRKTAPCQDGAASPRSVFVRYDIAAIIIKPEDLGAARALQTAYLENLSIPTTSLATYQGALLATLGICESTFAIPWTRLADHIGRKPVIAVTLLAQLLGNLALGFCTQRWQAFVCMIVIGVANGNVAVMRTIVAEMVTAKEHQAKAFSFTPMASAAGTLLGSLSGGWLSDWPTFLLPSLLEETGRAKLGYEKVSLASQKDLDDEDSIPSIELDDAQKKDLDLDETPSIDEESQATAPTSIRTRYLRTLHNPFIYLNALTALHSVGSDNMLPLLLQYPSARPTTTSSLTSIFTSAYGYGTTPRFTGLLFSAACLSAMAVSSVIYPRLAKTKSHLRILTYTLLAYPAVYFVFPFTLLPTSQLVSLGLLTDLFLLKGGLFICALQASMICLTNAAAKEDVALAHGVNFTLGGLGRGVGSAVFGGLFEVGLRVGAIVVPFWGLAALSAGVAAGSLVMKGLR</sequence>
<dbReference type="PANTHER" id="PTHR23504:SF15">
    <property type="entry name" value="MAJOR FACILITATOR SUPERFAMILY (MFS) PROFILE DOMAIN-CONTAINING PROTEIN"/>
    <property type="match status" value="1"/>
</dbReference>
<dbReference type="Gene3D" id="1.20.1250.20">
    <property type="entry name" value="MFS general substrate transporter like domains"/>
    <property type="match status" value="2"/>
</dbReference>
<feature type="transmembrane region" description="Helical" evidence="7">
    <location>
        <begin position="164"/>
        <end position="187"/>
    </location>
</feature>
<feature type="transmembrane region" description="Helical" evidence="7">
    <location>
        <begin position="458"/>
        <end position="476"/>
    </location>
</feature>
<dbReference type="SUPFAM" id="SSF103473">
    <property type="entry name" value="MFS general substrate transporter"/>
    <property type="match status" value="1"/>
</dbReference>
<keyword evidence="2" id="KW-0813">Transport</keyword>
<comment type="subcellular location">
    <subcellularLocation>
        <location evidence="1">Membrane</location>
        <topology evidence="1">Multi-pass membrane protein</topology>
    </subcellularLocation>
</comment>
<feature type="transmembrane region" description="Helical" evidence="7">
    <location>
        <begin position="199"/>
        <end position="221"/>
    </location>
</feature>
<evidence type="ECO:0000256" key="4">
    <source>
        <dbReference type="ARBA" id="ARBA00022989"/>
    </source>
</evidence>
<feature type="region of interest" description="Disordered" evidence="6">
    <location>
        <begin position="259"/>
        <end position="289"/>
    </location>
</feature>
<dbReference type="Proteomes" id="UP001305779">
    <property type="component" value="Unassembled WGS sequence"/>
</dbReference>
<accession>A0ABR0ESE0</accession>
<evidence type="ECO:0000256" key="6">
    <source>
        <dbReference type="SAM" id="MobiDB-lite"/>
    </source>
</evidence>
<keyword evidence="5 7" id="KW-0472">Membrane</keyword>
<feature type="transmembrane region" description="Helical" evidence="7">
    <location>
        <begin position="388"/>
        <end position="407"/>
    </location>
</feature>
<dbReference type="PANTHER" id="PTHR23504">
    <property type="entry name" value="MAJOR FACILITATOR SUPERFAMILY DOMAIN-CONTAINING PROTEIN 10"/>
    <property type="match status" value="1"/>
</dbReference>
<proteinExistence type="predicted"/>
<keyword evidence="3 7" id="KW-0812">Transmembrane</keyword>
<evidence type="ECO:0000256" key="7">
    <source>
        <dbReference type="SAM" id="Phobius"/>
    </source>
</evidence>
<comment type="caution">
    <text evidence="8">The sequence shown here is derived from an EMBL/GenBank/DDBJ whole genome shotgun (WGS) entry which is preliminary data.</text>
</comment>
<evidence type="ECO:0000313" key="9">
    <source>
        <dbReference type="Proteomes" id="UP001305779"/>
    </source>
</evidence>
<feature type="compositionally biased region" description="Acidic residues" evidence="6">
    <location>
        <begin position="274"/>
        <end position="285"/>
    </location>
</feature>
<feature type="transmembrane region" description="Helical" evidence="7">
    <location>
        <begin position="482"/>
        <end position="506"/>
    </location>
</feature>
<keyword evidence="9" id="KW-1185">Reference proteome</keyword>
<dbReference type="Pfam" id="PF07690">
    <property type="entry name" value="MFS_1"/>
    <property type="match status" value="1"/>
</dbReference>
<gene>
    <name evidence="8" type="ORF">PRZ48_005435</name>
</gene>
<feature type="transmembrane region" description="Helical" evidence="7">
    <location>
        <begin position="141"/>
        <end position="158"/>
    </location>
</feature>
<protein>
    <recommendedName>
        <fullName evidence="10">Major facilitator superfamily (MFS) profile domain-containing protein</fullName>
    </recommendedName>
</protein>
<keyword evidence="4 7" id="KW-1133">Transmembrane helix</keyword>
<evidence type="ECO:0000256" key="3">
    <source>
        <dbReference type="ARBA" id="ARBA00022692"/>
    </source>
</evidence>
<name>A0ABR0ESE0_ZASCE</name>
<evidence type="ECO:0000256" key="1">
    <source>
        <dbReference type="ARBA" id="ARBA00004141"/>
    </source>
</evidence>